<dbReference type="AlphaFoldDB" id="A0A8S4B7C4"/>
<feature type="compositionally biased region" description="Polar residues" evidence="1">
    <location>
        <begin position="13"/>
        <end position="34"/>
    </location>
</feature>
<evidence type="ECO:0000313" key="3">
    <source>
        <dbReference type="Proteomes" id="UP000677803"/>
    </source>
</evidence>
<accession>A0A8S4B7C4</accession>
<dbReference type="EMBL" id="CAJRST010012224">
    <property type="protein sequence ID" value="CAG5928390.1"/>
    <property type="molecule type" value="Genomic_DNA"/>
</dbReference>
<sequence>MPKRQLVIHIAQQPPSETCGQGQRASEDSPQIGTKENKPPWSFGEKCDRKKSEQLHREIRCSSSFTYSSASFSTSSSSPSISSLSQPSPSTGSFFCLLLHFLWLSWALRRAISIWNSRSRASLGSSLTLGWFWMFLAREAGPSVATMTVLAFPPKESCSSLVSFESRYGTCPLRPSANAEITFPRADRERLILAASFRRSPWTPVLVCRSLPARSTRLRRPTRMCFLPSGPGWLHSTVIRNKAWDLDECSFMSVAPTALA</sequence>
<organism evidence="2 3">
    <name type="scientific">Menidia menidia</name>
    <name type="common">Atlantic silverside</name>
    <dbReference type="NCBI Taxonomy" id="238744"/>
    <lineage>
        <taxon>Eukaryota</taxon>
        <taxon>Metazoa</taxon>
        <taxon>Chordata</taxon>
        <taxon>Craniata</taxon>
        <taxon>Vertebrata</taxon>
        <taxon>Euteleostomi</taxon>
        <taxon>Actinopterygii</taxon>
        <taxon>Neopterygii</taxon>
        <taxon>Teleostei</taxon>
        <taxon>Neoteleostei</taxon>
        <taxon>Acanthomorphata</taxon>
        <taxon>Ovalentaria</taxon>
        <taxon>Atherinomorphae</taxon>
        <taxon>Atheriniformes</taxon>
        <taxon>Atherinopsidae</taxon>
        <taxon>Menidiinae</taxon>
        <taxon>Menidia</taxon>
    </lineage>
</organism>
<dbReference type="Proteomes" id="UP000677803">
    <property type="component" value="Unassembled WGS sequence"/>
</dbReference>
<name>A0A8S4B7C4_9TELE</name>
<keyword evidence="3" id="KW-1185">Reference proteome</keyword>
<gene>
    <name evidence="2" type="ORF">MMEN_LOCUS12040</name>
</gene>
<proteinExistence type="predicted"/>
<evidence type="ECO:0000313" key="2">
    <source>
        <dbReference type="EMBL" id="CAG5928390.1"/>
    </source>
</evidence>
<feature type="region of interest" description="Disordered" evidence="1">
    <location>
        <begin position="1"/>
        <end position="52"/>
    </location>
</feature>
<protein>
    <submittedName>
        <fullName evidence="2">(Atlantic silverside) hypothetical protein</fullName>
    </submittedName>
</protein>
<comment type="caution">
    <text evidence="2">The sequence shown here is derived from an EMBL/GenBank/DDBJ whole genome shotgun (WGS) entry which is preliminary data.</text>
</comment>
<dbReference type="OrthoDB" id="8896636at2759"/>
<reference evidence="2" key="1">
    <citation type="submission" date="2021-05" db="EMBL/GenBank/DDBJ databases">
        <authorList>
            <person name="Tigano A."/>
        </authorList>
    </citation>
    <scope>NUCLEOTIDE SEQUENCE</scope>
</reference>
<evidence type="ECO:0000256" key="1">
    <source>
        <dbReference type="SAM" id="MobiDB-lite"/>
    </source>
</evidence>